<dbReference type="PANTHER" id="PTHR46162">
    <property type="entry name" value="TRAF-LIKE FAMILY PROTEIN"/>
    <property type="match status" value="1"/>
</dbReference>
<keyword evidence="3" id="KW-1185">Reference proteome</keyword>
<proteinExistence type="predicted"/>
<dbReference type="Proteomes" id="UP001054889">
    <property type="component" value="Unassembled WGS sequence"/>
</dbReference>
<evidence type="ECO:0000313" key="3">
    <source>
        <dbReference type="Proteomes" id="UP001054889"/>
    </source>
</evidence>
<dbReference type="Pfam" id="PF22486">
    <property type="entry name" value="MATH_2"/>
    <property type="match status" value="1"/>
</dbReference>
<gene>
    <name evidence="2" type="primary">ga05781</name>
    <name evidence="2" type="ORF">PR202_ga05781</name>
</gene>
<evidence type="ECO:0000259" key="1">
    <source>
        <dbReference type="PROSITE" id="PS50144"/>
    </source>
</evidence>
<dbReference type="InterPro" id="IPR002083">
    <property type="entry name" value="MATH/TRAF_dom"/>
</dbReference>
<feature type="domain" description="MATH" evidence="1">
    <location>
        <begin position="1"/>
        <end position="27"/>
    </location>
</feature>
<name>A0AAV5BUE0_ELECO</name>
<reference evidence="2" key="1">
    <citation type="journal article" date="2018" name="DNA Res.">
        <title>Multiple hybrid de novo genome assembly of finger millet, an orphan allotetraploid crop.</title>
        <authorList>
            <person name="Hatakeyama M."/>
            <person name="Aluri S."/>
            <person name="Balachadran M.T."/>
            <person name="Sivarajan S.R."/>
            <person name="Patrignani A."/>
            <person name="Gruter S."/>
            <person name="Poveda L."/>
            <person name="Shimizu-Inatsugi R."/>
            <person name="Baeten J."/>
            <person name="Francoijs K.J."/>
            <person name="Nataraja K.N."/>
            <person name="Reddy Y.A.N."/>
            <person name="Phadnis S."/>
            <person name="Ravikumar R.L."/>
            <person name="Schlapbach R."/>
            <person name="Sreeman S.M."/>
            <person name="Shimizu K.K."/>
        </authorList>
    </citation>
    <scope>NUCLEOTIDE SEQUENCE</scope>
</reference>
<organism evidence="2 3">
    <name type="scientific">Eleusine coracana subsp. coracana</name>
    <dbReference type="NCBI Taxonomy" id="191504"/>
    <lineage>
        <taxon>Eukaryota</taxon>
        <taxon>Viridiplantae</taxon>
        <taxon>Streptophyta</taxon>
        <taxon>Embryophyta</taxon>
        <taxon>Tracheophyta</taxon>
        <taxon>Spermatophyta</taxon>
        <taxon>Magnoliopsida</taxon>
        <taxon>Liliopsida</taxon>
        <taxon>Poales</taxon>
        <taxon>Poaceae</taxon>
        <taxon>PACMAD clade</taxon>
        <taxon>Chloridoideae</taxon>
        <taxon>Cynodonteae</taxon>
        <taxon>Eleusininae</taxon>
        <taxon>Eleusine</taxon>
    </lineage>
</organism>
<dbReference type="EMBL" id="BQKI01000002">
    <property type="protein sequence ID" value="GJM89576.1"/>
    <property type="molecule type" value="Genomic_DNA"/>
</dbReference>
<sequence>MCLIPLEELLESSDFIVDDSCIFGVRVIKAGVTSPEKNLFVAREESITVQNLFLQKELNKGTYTWTLNSFLKPGLVLSPLFDVAGHKWCIAVYPLGNVLSTKSLSMYLYRQGSNELPPGSGMMIELTLSILDQKHGKQHFTRQARVAASTSHDGNFEFARTPAPCSTTACVFHLLN</sequence>
<dbReference type="SUPFAM" id="SSF49599">
    <property type="entry name" value="TRAF domain-like"/>
    <property type="match status" value="1"/>
</dbReference>
<dbReference type="InterPro" id="IPR008974">
    <property type="entry name" value="TRAF-like"/>
</dbReference>
<accession>A0AAV5BUE0</accession>
<comment type="caution">
    <text evidence="2">The sequence shown here is derived from an EMBL/GenBank/DDBJ whole genome shotgun (WGS) entry which is preliminary data.</text>
</comment>
<dbReference type="CDD" id="cd00121">
    <property type="entry name" value="MATH"/>
    <property type="match status" value="1"/>
</dbReference>
<dbReference type="AlphaFoldDB" id="A0AAV5BUE0"/>
<evidence type="ECO:0000313" key="2">
    <source>
        <dbReference type="EMBL" id="GJM89576.1"/>
    </source>
</evidence>
<dbReference type="Gene3D" id="2.60.210.10">
    <property type="entry name" value="Apoptosis, Tumor Necrosis Factor Receptor Associated Protein 2, Chain A"/>
    <property type="match status" value="1"/>
</dbReference>
<feature type="domain" description="MATH" evidence="1">
    <location>
        <begin position="60"/>
        <end position="176"/>
    </location>
</feature>
<reference evidence="2" key="2">
    <citation type="submission" date="2021-12" db="EMBL/GenBank/DDBJ databases">
        <title>Resequencing data analysis of finger millet.</title>
        <authorList>
            <person name="Hatakeyama M."/>
            <person name="Aluri S."/>
            <person name="Balachadran M.T."/>
            <person name="Sivarajan S.R."/>
            <person name="Poveda L."/>
            <person name="Shimizu-Inatsugi R."/>
            <person name="Schlapbach R."/>
            <person name="Sreeman S.M."/>
            <person name="Shimizu K.K."/>
        </authorList>
    </citation>
    <scope>NUCLEOTIDE SEQUENCE</scope>
</reference>
<dbReference type="PANTHER" id="PTHR46162:SF2">
    <property type="entry name" value="ANKYRIN REPEAT-CONTAINING PROTEIN-RELATED"/>
    <property type="match status" value="1"/>
</dbReference>
<protein>
    <recommendedName>
        <fullName evidence="1">MATH domain-containing protein</fullName>
    </recommendedName>
</protein>
<dbReference type="PROSITE" id="PS50144">
    <property type="entry name" value="MATH"/>
    <property type="match status" value="2"/>
</dbReference>